<reference evidence="5" key="1">
    <citation type="journal article" date="2023" name="Nat. Commun.">
        <title>Diploid and tetraploid genomes of Acorus and the evolution of monocots.</title>
        <authorList>
            <person name="Ma L."/>
            <person name="Liu K.W."/>
            <person name="Li Z."/>
            <person name="Hsiao Y.Y."/>
            <person name="Qi Y."/>
            <person name="Fu T."/>
            <person name="Tang G.D."/>
            <person name="Zhang D."/>
            <person name="Sun W.H."/>
            <person name="Liu D.K."/>
            <person name="Li Y."/>
            <person name="Chen G.Z."/>
            <person name="Liu X.D."/>
            <person name="Liao X.Y."/>
            <person name="Jiang Y.T."/>
            <person name="Yu X."/>
            <person name="Hao Y."/>
            <person name="Huang J."/>
            <person name="Zhao X.W."/>
            <person name="Ke S."/>
            <person name="Chen Y.Y."/>
            <person name="Wu W.L."/>
            <person name="Hsu J.L."/>
            <person name="Lin Y.F."/>
            <person name="Huang M.D."/>
            <person name="Li C.Y."/>
            <person name="Huang L."/>
            <person name="Wang Z.W."/>
            <person name="Zhao X."/>
            <person name="Zhong W.Y."/>
            <person name="Peng D.H."/>
            <person name="Ahmad S."/>
            <person name="Lan S."/>
            <person name="Zhang J.S."/>
            <person name="Tsai W.C."/>
            <person name="Van de Peer Y."/>
            <person name="Liu Z.J."/>
        </authorList>
    </citation>
    <scope>NUCLEOTIDE SEQUENCE</scope>
    <source>
        <strain evidence="5">CP</strain>
    </source>
</reference>
<accession>A0AAV9EBA1</accession>
<dbReference type="AlphaFoldDB" id="A0AAV9EBA1"/>
<reference evidence="5" key="2">
    <citation type="submission" date="2023-06" db="EMBL/GenBank/DDBJ databases">
        <authorList>
            <person name="Ma L."/>
            <person name="Liu K.-W."/>
            <person name="Li Z."/>
            <person name="Hsiao Y.-Y."/>
            <person name="Qi Y."/>
            <person name="Fu T."/>
            <person name="Tang G."/>
            <person name="Zhang D."/>
            <person name="Sun W.-H."/>
            <person name="Liu D.-K."/>
            <person name="Li Y."/>
            <person name="Chen G.-Z."/>
            <person name="Liu X.-D."/>
            <person name="Liao X.-Y."/>
            <person name="Jiang Y.-T."/>
            <person name="Yu X."/>
            <person name="Hao Y."/>
            <person name="Huang J."/>
            <person name="Zhao X.-W."/>
            <person name="Ke S."/>
            <person name="Chen Y.-Y."/>
            <person name="Wu W.-L."/>
            <person name="Hsu J.-L."/>
            <person name="Lin Y.-F."/>
            <person name="Huang M.-D."/>
            <person name="Li C.-Y."/>
            <person name="Huang L."/>
            <person name="Wang Z.-W."/>
            <person name="Zhao X."/>
            <person name="Zhong W.-Y."/>
            <person name="Peng D.-H."/>
            <person name="Ahmad S."/>
            <person name="Lan S."/>
            <person name="Zhang J.-S."/>
            <person name="Tsai W.-C."/>
            <person name="Van De Peer Y."/>
            <person name="Liu Z.-J."/>
        </authorList>
    </citation>
    <scope>NUCLEOTIDE SEQUENCE</scope>
    <source>
        <strain evidence="5">CP</strain>
        <tissue evidence="5">Leaves</tissue>
    </source>
</reference>
<feature type="domain" description="FAS1" evidence="4">
    <location>
        <begin position="66"/>
        <end position="137"/>
    </location>
</feature>
<proteinExistence type="inferred from homology"/>
<gene>
    <name evidence="5" type="primary">FLA19</name>
    <name evidence="5" type="ORF">QJS10_CPA08g00592</name>
</gene>
<evidence type="ECO:0000256" key="3">
    <source>
        <dbReference type="SAM" id="SignalP"/>
    </source>
</evidence>
<evidence type="ECO:0000256" key="1">
    <source>
        <dbReference type="ARBA" id="ARBA00007843"/>
    </source>
</evidence>
<keyword evidence="3" id="KW-0732">Signal</keyword>
<evidence type="ECO:0000313" key="5">
    <source>
        <dbReference type="EMBL" id="KAK1310669.1"/>
    </source>
</evidence>
<sequence length="193" mass="20589">MAKILPLLILSLTLSNSLTPLTSISHTDFDQMLSALRSNGYNLICNAISASDIRLRLLSPNSSSFGGGGSFTLFAPTDSSLFAVDMASASASDYVRSLRLHVALRRLSSDDLRSVSAASSVPTLLHGHLISLSRQEGDPGEVSVAVERRQSRPPRDLGRARRRRPRPRGDPQPPPCVRSADANACAGVLRTGG</sequence>
<keyword evidence="6" id="KW-1185">Reference proteome</keyword>
<evidence type="ECO:0000313" key="6">
    <source>
        <dbReference type="Proteomes" id="UP001180020"/>
    </source>
</evidence>
<protein>
    <submittedName>
        <fullName evidence="5">Fasciclin-like arabinogalactan protein 19</fullName>
    </submittedName>
</protein>
<dbReference type="PANTHER" id="PTHR33985">
    <property type="entry name" value="OS02G0491300 PROTEIN-RELATED"/>
    <property type="match status" value="1"/>
</dbReference>
<organism evidence="5 6">
    <name type="scientific">Acorus calamus</name>
    <name type="common">Sweet flag</name>
    <dbReference type="NCBI Taxonomy" id="4465"/>
    <lineage>
        <taxon>Eukaryota</taxon>
        <taxon>Viridiplantae</taxon>
        <taxon>Streptophyta</taxon>
        <taxon>Embryophyta</taxon>
        <taxon>Tracheophyta</taxon>
        <taxon>Spermatophyta</taxon>
        <taxon>Magnoliopsida</taxon>
        <taxon>Liliopsida</taxon>
        <taxon>Acoraceae</taxon>
        <taxon>Acorus</taxon>
    </lineage>
</organism>
<dbReference type="Proteomes" id="UP001180020">
    <property type="component" value="Unassembled WGS sequence"/>
</dbReference>
<feature type="region of interest" description="Disordered" evidence="2">
    <location>
        <begin position="135"/>
        <end position="182"/>
    </location>
</feature>
<dbReference type="EMBL" id="JAUJYO010000008">
    <property type="protein sequence ID" value="KAK1310669.1"/>
    <property type="molecule type" value="Genomic_DNA"/>
</dbReference>
<feature type="compositionally biased region" description="Basic and acidic residues" evidence="2">
    <location>
        <begin position="146"/>
        <end position="159"/>
    </location>
</feature>
<dbReference type="InterPro" id="IPR036378">
    <property type="entry name" value="FAS1_dom_sf"/>
</dbReference>
<feature type="signal peptide" evidence="3">
    <location>
        <begin position="1"/>
        <end position="17"/>
    </location>
</feature>
<dbReference type="InterPro" id="IPR000782">
    <property type="entry name" value="FAS1_domain"/>
</dbReference>
<dbReference type="PANTHER" id="PTHR33985:SF15">
    <property type="entry name" value="FASCICLIN-LIKE ARABINOGALACTAN PROTEIN 19"/>
    <property type="match status" value="1"/>
</dbReference>
<evidence type="ECO:0000256" key="2">
    <source>
        <dbReference type="SAM" id="MobiDB-lite"/>
    </source>
</evidence>
<dbReference type="InterPro" id="IPR052806">
    <property type="entry name" value="Fasciclin-like_AGP"/>
</dbReference>
<feature type="chain" id="PRO_5043855090" evidence="3">
    <location>
        <begin position="18"/>
        <end position="193"/>
    </location>
</feature>
<name>A0AAV9EBA1_ACOCL</name>
<dbReference type="Gene3D" id="2.30.180.10">
    <property type="entry name" value="FAS1 domain"/>
    <property type="match status" value="1"/>
</dbReference>
<comment type="caution">
    <text evidence="5">The sequence shown here is derived from an EMBL/GenBank/DDBJ whole genome shotgun (WGS) entry which is preliminary data.</text>
</comment>
<dbReference type="Pfam" id="PF02469">
    <property type="entry name" value="Fasciclin"/>
    <property type="match status" value="1"/>
</dbReference>
<dbReference type="SUPFAM" id="SSF82153">
    <property type="entry name" value="FAS1 domain"/>
    <property type="match status" value="1"/>
</dbReference>
<evidence type="ECO:0000259" key="4">
    <source>
        <dbReference type="Pfam" id="PF02469"/>
    </source>
</evidence>
<comment type="similarity">
    <text evidence="1">Belongs to the fasciclin-like AGP family.</text>
</comment>